<name>A0A9D4G779_DREPO</name>
<organism evidence="1 2">
    <name type="scientific">Dreissena polymorpha</name>
    <name type="common">Zebra mussel</name>
    <name type="synonym">Mytilus polymorpha</name>
    <dbReference type="NCBI Taxonomy" id="45954"/>
    <lineage>
        <taxon>Eukaryota</taxon>
        <taxon>Metazoa</taxon>
        <taxon>Spiralia</taxon>
        <taxon>Lophotrochozoa</taxon>
        <taxon>Mollusca</taxon>
        <taxon>Bivalvia</taxon>
        <taxon>Autobranchia</taxon>
        <taxon>Heteroconchia</taxon>
        <taxon>Euheterodonta</taxon>
        <taxon>Imparidentia</taxon>
        <taxon>Neoheterodontei</taxon>
        <taxon>Myida</taxon>
        <taxon>Dreissenoidea</taxon>
        <taxon>Dreissenidae</taxon>
        <taxon>Dreissena</taxon>
    </lineage>
</organism>
<keyword evidence="2" id="KW-1185">Reference proteome</keyword>
<proteinExistence type="predicted"/>
<evidence type="ECO:0000313" key="2">
    <source>
        <dbReference type="Proteomes" id="UP000828390"/>
    </source>
</evidence>
<dbReference type="Proteomes" id="UP000828390">
    <property type="component" value="Unassembled WGS sequence"/>
</dbReference>
<dbReference type="AlphaFoldDB" id="A0A9D4G779"/>
<accession>A0A9D4G779</accession>
<dbReference type="EMBL" id="JAIWYP010000006">
    <property type="protein sequence ID" value="KAH3810101.1"/>
    <property type="molecule type" value="Genomic_DNA"/>
</dbReference>
<reference evidence="1" key="2">
    <citation type="submission" date="2020-11" db="EMBL/GenBank/DDBJ databases">
        <authorList>
            <person name="McCartney M.A."/>
            <person name="Auch B."/>
            <person name="Kono T."/>
            <person name="Mallez S."/>
            <person name="Becker A."/>
            <person name="Gohl D.M."/>
            <person name="Silverstein K.A.T."/>
            <person name="Koren S."/>
            <person name="Bechman K.B."/>
            <person name="Herman A."/>
            <person name="Abrahante J.E."/>
            <person name="Garbe J."/>
        </authorList>
    </citation>
    <scope>NUCLEOTIDE SEQUENCE</scope>
    <source>
        <strain evidence="1">Duluth1</strain>
        <tissue evidence="1">Whole animal</tissue>
    </source>
</reference>
<comment type="caution">
    <text evidence="1">The sequence shown here is derived from an EMBL/GenBank/DDBJ whole genome shotgun (WGS) entry which is preliminary data.</text>
</comment>
<evidence type="ECO:0000313" key="1">
    <source>
        <dbReference type="EMBL" id="KAH3810101.1"/>
    </source>
</evidence>
<reference evidence="1" key="1">
    <citation type="journal article" date="2019" name="bioRxiv">
        <title>The Genome of the Zebra Mussel, Dreissena polymorpha: A Resource for Invasive Species Research.</title>
        <authorList>
            <person name="McCartney M.A."/>
            <person name="Auch B."/>
            <person name="Kono T."/>
            <person name="Mallez S."/>
            <person name="Zhang Y."/>
            <person name="Obille A."/>
            <person name="Becker A."/>
            <person name="Abrahante J.E."/>
            <person name="Garbe J."/>
            <person name="Badalamenti J.P."/>
            <person name="Herman A."/>
            <person name="Mangelson H."/>
            <person name="Liachko I."/>
            <person name="Sullivan S."/>
            <person name="Sone E.D."/>
            <person name="Koren S."/>
            <person name="Silverstein K.A.T."/>
            <person name="Beckman K.B."/>
            <person name="Gohl D.M."/>
        </authorList>
    </citation>
    <scope>NUCLEOTIDE SEQUENCE</scope>
    <source>
        <strain evidence="1">Duluth1</strain>
        <tissue evidence="1">Whole animal</tissue>
    </source>
</reference>
<sequence length="67" mass="7739">MVYQDRELYYRPGHGMVTRIGNLMTDQAWNGYQDRSIVRQTRHGMVTKTGICMTDKGMEWLSGQGIV</sequence>
<protein>
    <submittedName>
        <fullName evidence="1">Uncharacterized protein</fullName>
    </submittedName>
</protein>
<gene>
    <name evidence="1" type="ORF">DPMN_138487</name>
</gene>